<feature type="transmembrane region" description="Helical" evidence="6">
    <location>
        <begin position="54"/>
        <end position="72"/>
    </location>
</feature>
<dbReference type="FunFam" id="1.20.1250.20:FF:000034">
    <property type="entry name" value="MFS general substrate transporter"/>
    <property type="match status" value="1"/>
</dbReference>
<feature type="transmembrane region" description="Helical" evidence="6">
    <location>
        <begin position="215"/>
        <end position="238"/>
    </location>
</feature>
<proteinExistence type="predicted"/>
<feature type="transmembrane region" description="Helical" evidence="6">
    <location>
        <begin position="150"/>
        <end position="172"/>
    </location>
</feature>
<keyword evidence="9" id="KW-1185">Reference proteome</keyword>
<dbReference type="AlphaFoldDB" id="A0A420YIK7"/>
<sequence length="502" mass="55987">MSAAEEKQAVDGQVNTTVHDIESKLSDGGLDSPRHTSGHIDPAAERRLLWKLDFTIYPILYIVYMMSFLDRINISNARIQGMTKELNLTGNRFNIALFIYFVPYILLEVPSNMLIRKVRPSYYLGGMMFCWGIVNMAMGFVHSYHALVGLRFLLGMFEAGVLPGIIYLTSMYYKRHEYQRRMSVLFSSTLIGGAFGGLLAYAIAGLGGHMGYAAWRWIFIIEGAITAFIAIISMFLIVDWPEQCKYLSGEEKDLLKRRLELDGTENAKMDSLNGYAYKRIFTDYKIWLGSLIYMGIGTTGYATTFFMPTILNEFGWVARTAQVRTIPVYVVSAAGMLSAAWASDRLRHRYGFIILGTLIATIGYGILIGQTGLNRETKYAAVFLVCLGGYIATPIALAWNANNMSGHWKRAFGSGFQITLGNIAGIIGANIFLAPEAPKYHTGYGTAFGMLWMGALAATVLVVLMRRENAKRAAGLRDGRLNAPHEEVTNMGDYHPSFRYTL</sequence>
<dbReference type="OrthoDB" id="19923at2759"/>
<dbReference type="GO" id="GO:0016020">
    <property type="term" value="C:membrane"/>
    <property type="evidence" value="ECO:0007669"/>
    <property type="project" value="UniProtKB-SubCell"/>
</dbReference>
<feature type="transmembrane region" description="Helical" evidence="6">
    <location>
        <begin position="92"/>
        <end position="110"/>
    </location>
</feature>
<reference evidence="8 9" key="1">
    <citation type="submission" date="2018-08" db="EMBL/GenBank/DDBJ databases">
        <title>Draft genome of the lignicolous fungus Coniochaeta pulveracea.</title>
        <authorList>
            <person name="Borstlap C.J."/>
            <person name="De Witt R.N."/>
            <person name="Botha A."/>
            <person name="Volschenk H."/>
        </authorList>
    </citation>
    <scope>NUCLEOTIDE SEQUENCE [LARGE SCALE GENOMIC DNA]</scope>
    <source>
        <strain evidence="8 9">CAB683</strain>
    </source>
</reference>
<accession>A0A420YIK7</accession>
<evidence type="ECO:0000256" key="4">
    <source>
        <dbReference type="ARBA" id="ARBA00022989"/>
    </source>
</evidence>
<feature type="transmembrane region" description="Helical" evidence="6">
    <location>
        <begin position="411"/>
        <end position="432"/>
    </location>
</feature>
<dbReference type="InterPro" id="IPR011701">
    <property type="entry name" value="MFS"/>
</dbReference>
<gene>
    <name evidence="8" type="ORF">DL546_003419</name>
</gene>
<dbReference type="SUPFAM" id="SSF103473">
    <property type="entry name" value="MFS general substrate transporter"/>
    <property type="match status" value="1"/>
</dbReference>
<dbReference type="FunFam" id="1.20.1250.20:FF:000068">
    <property type="entry name" value="MFS general substrate transporter"/>
    <property type="match status" value="1"/>
</dbReference>
<evidence type="ECO:0000256" key="1">
    <source>
        <dbReference type="ARBA" id="ARBA00004141"/>
    </source>
</evidence>
<feature type="transmembrane region" description="Helical" evidence="6">
    <location>
        <begin position="286"/>
        <end position="306"/>
    </location>
</feature>
<feature type="transmembrane region" description="Helical" evidence="6">
    <location>
        <begin position="350"/>
        <end position="373"/>
    </location>
</feature>
<dbReference type="Proteomes" id="UP000275385">
    <property type="component" value="Unassembled WGS sequence"/>
</dbReference>
<dbReference type="InterPro" id="IPR020846">
    <property type="entry name" value="MFS_dom"/>
</dbReference>
<evidence type="ECO:0000313" key="9">
    <source>
        <dbReference type="Proteomes" id="UP000275385"/>
    </source>
</evidence>
<keyword evidence="5 6" id="KW-0472">Membrane</keyword>
<keyword evidence="4 6" id="KW-1133">Transmembrane helix</keyword>
<evidence type="ECO:0000256" key="2">
    <source>
        <dbReference type="ARBA" id="ARBA00022448"/>
    </source>
</evidence>
<dbReference type="EMBL" id="QVQW01000007">
    <property type="protein sequence ID" value="RKU47738.1"/>
    <property type="molecule type" value="Genomic_DNA"/>
</dbReference>
<evidence type="ECO:0000259" key="7">
    <source>
        <dbReference type="PROSITE" id="PS50850"/>
    </source>
</evidence>
<comment type="caution">
    <text evidence="8">The sequence shown here is derived from an EMBL/GenBank/DDBJ whole genome shotgun (WGS) entry which is preliminary data.</text>
</comment>
<evidence type="ECO:0000256" key="3">
    <source>
        <dbReference type="ARBA" id="ARBA00022692"/>
    </source>
</evidence>
<keyword evidence="3 6" id="KW-0812">Transmembrane</keyword>
<feature type="transmembrane region" description="Helical" evidence="6">
    <location>
        <begin position="184"/>
        <end position="203"/>
    </location>
</feature>
<name>A0A420YIK7_9PEZI</name>
<feature type="transmembrane region" description="Helical" evidence="6">
    <location>
        <begin position="122"/>
        <end position="144"/>
    </location>
</feature>
<dbReference type="PANTHER" id="PTHR43791:SF52">
    <property type="entry name" value="TRANSPORTER, PUTATIVE (AFU_ORTHOLOGUE AFUA_1G11820)-RELATED"/>
    <property type="match status" value="1"/>
</dbReference>
<dbReference type="InterPro" id="IPR036259">
    <property type="entry name" value="MFS_trans_sf"/>
</dbReference>
<feature type="transmembrane region" description="Helical" evidence="6">
    <location>
        <begin position="326"/>
        <end position="343"/>
    </location>
</feature>
<organism evidence="8 9">
    <name type="scientific">Coniochaeta pulveracea</name>
    <dbReference type="NCBI Taxonomy" id="177199"/>
    <lineage>
        <taxon>Eukaryota</taxon>
        <taxon>Fungi</taxon>
        <taxon>Dikarya</taxon>
        <taxon>Ascomycota</taxon>
        <taxon>Pezizomycotina</taxon>
        <taxon>Sordariomycetes</taxon>
        <taxon>Sordariomycetidae</taxon>
        <taxon>Coniochaetales</taxon>
        <taxon>Coniochaetaceae</taxon>
        <taxon>Coniochaeta</taxon>
    </lineage>
</organism>
<evidence type="ECO:0000313" key="8">
    <source>
        <dbReference type="EMBL" id="RKU47738.1"/>
    </source>
</evidence>
<comment type="subcellular location">
    <subcellularLocation>
        <location evidence="1">Membrane</location>
        <topology evidence="1">Multi-pass membrane protein</topology>
    </subcellularLocation>
</comment>
<feature type="domain" description="Major facilitator superfamily (MFS) profile" evidence="7">
    <location>
        <begin position="56"/>
        <end position="470"/>
    </location>
</feature>
<dbReference type="Gene3D" id="1.20.1250.20">
    <property type="entry name" value="MFS general substrate transporter like domains"/>
    <property type="match status" value="2"/>
</dbReference>
<feature type="transmembrane region" description="Helical" evidence="6">
    <location>
        <begin position="444"/>
        <end position="464"/>
    </location>
</feature>
<dbReference type="PANTHER" id="PTHR43791">
    <property type="entry name" value="PERMEASE-RELATED"/>
    <property type="match status" value="1"/>
</dbReference>
<evidence type="ECO:0000256" key="5">
    <source>
        <dbReference type="ARBA" id="ARBA00023136"/>
    </source>
</evidence>
<evidence type="ECO:0000256" key="6">
    <source>
        <dbReference type="SAM" id="Phobius"/>
    </source>
</evidence>
<dbReference type="PROSITE" id="PS50850">
    <property type="entry name" value="MFS"/>
    <property type="match status" value="1"/>
</dbReference>
<dbReference type="GO" id="GO:0022857">
    <property type="term" value="F:transmembrane transporter activity"/>
    <property type="evidence" value="ECO:0007669"/>
    <property type="project" value="InterPro"/>
</dbReference>
<keyword evidence="2" id="KW-0813">Transport</keyword>
<dbReference type="Pfam" id="PF07690">
    <property type="entry name" value="MFS_1"/>
    <property type="match status" value="1"/>
</dbReference>
<feature type="transmembrane region" description="Helical" evidence="6">
    <location>
        <begin position="379"/>
        <end position="399"/>
    </location>
</feature>
<protein>
    <recommendedName>
        <fullName evidence="7">Major facilitator superfamily (MFS) profile domain-containing protein</fullName>
    </recommendedName>
</protein>